<dbReference type="KEGG" id="vnx:VNE69_07253"/>
<keyword evidence="4 8" id="KW-0347">Helicase</keyword>
<dbReference type="GO" id="GO:0005829">
    <property type="term" value="C:cytosol"/>
    <property type="evidence" value="ECO:0007669"/>
    <property type="project" value="TreeGrafter"/>
</dbReference>
<feature type="domain" description="Helicase C-terminal" evidence="10">
    <location>
        <begin position="202"/>
        <end position="374"/>
    </location>
</feature>
<name>A0AAX4JEE3_9MICR</name>
<dbReference type="Proteomes" id="UP001334084">
    <property type="component" value="Chromosome 7"/>
</dbReference>
<keyword evidence="3 8" id="KW-0378">Hydrolase</keyword>
<dbReference type="Gene3D" id="3.40.50.300">
    <property type="entry name" value="P-loop containing nucleotide triphosphate hydrolases"/>
    <property type="match status" value="2"/>
</dbReference>
<dbReference type="PROSITE" id="PS00039">
    <property type="entry name" value="DEAD_ATP_HELICASE"/>
    <property type="match status" value="1"/>
</dbReference>
<proteinExistence type="inferred from homology"/>
<dbReference type="GO" id="GO:0003724">
    <property type="term" value="F:RNA helicase activity"/>
    <property type="evidence" value="ECO:0007669"/>
    <property type="project" value="UniProtKB-EC"/>
</dbReference>
<evidence type="ECO:0000256" key="1">
    <source>
        <dbReference type="ARBA" id="ARBA00012552"/>
    </source>
</evidence>
<evidence type="ECO:0000256" key="7">
    <source>
        <dbReference type="ARBA" id="ARBA00047984"/>
    </source>
</evidence>
<evidence type="ECO:0000256" key="4">
    <source>
        <dbReference type="ARBA" id="ARBA00022806"/>
    </source>
</evidence>
<keyword evidence="2 8" id="KW-0547">Nucleotide-binding</keyword>
<dbReference type="CDD" id="cd00268">
    <property type="entry name" value="DEADc"/>
    <property type="match status" value="1"/>
</dbReference>
<dbReference type="InterPro" id="IPR001650">
    <property type="entry name" value="Helicase_C-like"/>
</dbReference>
<dbReference type="RefSeq" id="XP_065330332.1">
    <property type="nucleotide sequence ID" value="XM_065474260.1"/>
</dbReference>
<feature type="domain" description="Helicase ATP-binding" evidence="9">
    <location>
        <begin position="32"/>
        <end position="199"/>
    </location>
</feature>
<dbReference type="GO" id="GO:0005524">
    <property type="term" value="F:ATP binding"/>
    <property type="evidence" value="ECO:0007669"/>
    <property type="project" value="UniProtKB-KW"/>
</dbReference>
<dbReference type="EC" id="3.6.4.13" evidence="1"/>
<dbReference type="InterPro" id="IPR014001">
    <property type="entry name" value="Helicase_ATP-bd"/>
</dbReference>
<dbReference type="AlphaFoldDB" id="A0AAX4JEE3"/>
<dbReference type="GeneID" id="90542009"/>
<dbReference type="SUPFAM" id="SSF52540">
    <property type="entry name" value="P-loop containing nucleoside triphosphate hydrolases"/>
    <property type="match status" value="1"/>
</dbReference>
<accession>A0AAX4JEE3</accession>
<dbReference type="SMART" id="SM00490">
    <property type="entry name" value="HELICc"/>
    <property type="match status" value="1"/>
</dbReference>
<dbReference type="InterPro" id="IPR027417">
    <property type="entry name" value="P-loop_NTPase"/>
</dbReference>
<evidence type="ECO:0000256" key="6">
    <source>
        <dbReference type="ARBA" id="ARBA00022884"/>
    </source>
</evidence>
<sequence length="402" mass="46865">MNFEDKKIDRQIVKILKDKNMCFMTPIQAKSIPLIINGHDMLGISQTGTGKTLAFLVPIIHNLLQANKTFYCLIVTPTRELAMQIDKTVKIFNSLNVRSEVLIGGEKIEDQISRLKSHPHIVIGTPGRIFKIGQNLHLNRFRVLVLDEADKFFEEDFVTETEHIFSNLRKKRQILLFTATITENLQRKSLEICKNFKEINFAIEEKVEKLEESYFFVPRKYKECFLYSFLATKKDLKIIIFVNMKSTTTLISKLMKMMNIDNEALNGDQEQQKRNEIIDGYIKNKYNVLIITDVGSRGLDVCDVDVVINFDLPQNNKDYVHRVGRTARAGKNGMSVTLVTQYDVPQFQILEKHLNRKLGLLPYDEQFKQYEDILEKHLLKVKEEIKFEKEGKKEDHPKKYKK</sequence>
<dbReference type="Pfam" id="PF00271">
    <property type="entry name" value="Helicase_C"/>
    <property type="match status" value="1"/>
</dbReference>
<dbReference type="PANTHER" id="PTHR47959:SF1">
    <property type="entry name" value="ATP-DEPENDENT RNA HELICASE DBPA"/>
    <property type="match status" value="1"/>
</dbReference>
<dbReference type="InterPro" id="IPR050079">
    <property type="entry name" value="DEAD_box_RNA_helicase"/>
</dbReference>
<keyword evidence="6" id="KW-0694">RNA-binding</keyword>
<dbReference type="PROSITE" id="PS51192">
    <property type="entry name" value="HELICASE_ATP_BIND_1"/>
    <property type="match status" value="1"/>
</dbReference>
<dbReference type="GO" id="GO:0003723">
    <property type="term" value="F:RNA binding"/>
    <property type="evidence" value="ECO:0007669"/>
    <property type="project" value="UniProtKB-KW"/>
</dbReference>
<comment type="catalytic activity">
    <reaction evidence="7">
        <text>ATP + H2O = ADP + phosphate + H(+)</text>
        <dbReference type="Rhea" id="RHEA:13065"/>
        <dbReference type="ChEBI" id="CHEBI:15377"/>
        <dbReference type="ChEBI" id="CHEBI:15378"/>
        <dbReference type="ChEBI" id="CHEBI:30616"/>
        <dbReference type="ChEBI" id="CHEBI:43474"/>
        <dbReference type="ChEBI" id="CHEBI:456216"/>
        <dbReference type="EC" id="3.6.4.13"/>
    </reaction>
</comment>
<keyword evidence="5 8" id="KW-0067">ATP-binding</keyword>
<dbReference type="GO" id="GO:0016787">
    <property type="term" value="F:hydrolase activity"/>
    <property type="evidence" value="ECO:0007669"/>
    <property type="project" value="UniProtKB-KW"/>
</dbReference>
<comment type="similarity">
    <text evidence="8">Belongs to the DEAD box helicase family.</text>
</comment>
<evidence type="ECO:0000256" key="3">
    <source>
        <dbReference type="ARBA" id="ARBA00022801"/>
    </source>
</evidence>
<dbReference type="PANTHER" id="PTHR47959">
    <property type="entry name" value="ATP-DEPENDENT RNA HELICASE RHLE-RELATED"/>
    <property type="match status" value="1"/>
</dbReference>
<dbReference type="InterPro" id="IPR000629">
    <property type="entry name" value="RNA-helicase_DEAD-box_CS"/>
</dbReference>
<organism evidence="11 12">
    <name type="scientific">Vairimorpha necatrix</name>
    <dbReference type="NCBI Taxonomy" id="6039"/>
    <lineage>
        <taxon>Eukaryota</taxon>
        <taxon>Fungi</taxon>
        <taxon>Fungi incertae sedis</taxon>
        <taxon>Microsporidia</taxon>
        <taxon>Nosematidae</taxon>
        <taxon>Vairimorpha</taxon>
    </lineage>
</organism>
<evidence type="ECO:0000313" key="11">
    <source>
        <dbReference type="EMBL" id="WUR04187.1"/>
    </source>
</evidence>
<reference evidence="11" key="1">
    <citation type="journal article" date="2024" name="BMC Genomics">
        <title>Functional annotation of a divergent genome using sequence and structure-based similarity.</title>
        <authorList>
            <person name="Svedberg D."/>
            <person name="Winiger R.R."/>
            <person name="Berg A."/>
            <person name="Sharma H."/>
            <person name="Tellgren-Roth C."/>
            <person name="Debrunner-Vossbrinck B.A."/>
            <person name="Vossbrinck C.R."/>
            <person name="Barandun J."/>
        </authorList>
    </citation>
    <scope>NUCLEOTIDE SEQUENCE</scope>
    <source>
        <strain evidence="11">Illinois isolate</strain>
    </source>
</reference>
<gene>
    <name evidence="11" type="ORF">VNE69_07253</name>
</gene>
<dbReference type="SMART" id="SM00487">
    <property type="entry name" value="DEXDc"/>
    <property type="match status" value="1"/>
</dbReference>
<evidence type="ECO:0000256" key="5">
    <source>
        <dbReference type="ARBA" id="ARBA00022840"/>
    </source>
</evidence>
<evidence type="ECO:0000259" key="10">
    <source>
        <dbReference type="PROSITE" id="PS51194"/>
    </source>
</evidence>
<protein>
    <recommendedName>
        <fullName evidence="1">RNA helicase</fullName>
        <ecNumber evidence="1">3.6.4.13</ecNumber>
    </recommendedName>
</protein>
<dbReference type="EMBL" id="CP142732">
    <property type="protein sequence ID" value="WUR04187.1"/>
    <property type="molecule type" value="Genomic_DNA"/>
</dbReference>
<dbReference type="Pfam" id="PF00270">
    <property type="entry name" value="DEAD"/>
    <property type="match status" value="1"/>
</dbReference>
<dbReference type="PROSITE" id="PS51194">
    <property type="entry name" value="HELICASE_CTER"/>
    <property type="match status" value="1"/>
</dbReference>
<dbReference type="InterPro" id="IPR044742">
    <property type="entry name" value="DEAD/DEAH_RhlB"/>
</dbReference>
<keyword evidence="12" id="KW-1185">Reference proteome</keyword>
<dbReference type="InterPro" id="IPR011545">
    <property type="entry name" value="DEAD/DEAH_box_helicase_dom"/>
</dbReference>
<evidence type="ECO:0000256" key="2">
    <source>
        <dbReference type="ARBA" id="ARBA00022741"/>
    </source>
</evidence>
<dbReference type="CDD" id="cd18787">
    <property type="entry name" value="SF2_C_DEAD"/>
    <property type="match status" value="1"/>
</dbReference>
<evidence type="ECO:0000313" key="12">
    <source>
        <dbReference type="Proteomes" id="UP001334084"/>
    </source>
</evidence>
<evidence type="ECO:0000259" key="9">
    <source>
        <dbReference type="PROSITE" id="PS51192"/>
    </source>
</evidence>
<evidence type="ECO:0000256" key="8">
    <source>
        <dbReference type="RuleBase" id="RU000492"/>
    </source>
</evidence>